<dbReference type="EMBL" id="WTUX01000011">
    <property type="protein sequence ID" value="MZR13350.1"/>
    <property type="molecule type" value="Genomic_DNA"/>
</dbReference>
<comment type="caution">
    <text evidence="2">The sequence shown here is derived from an EMBL/GenBank/DDBJ whole genome shotgun (WGS) entry which is preliminary data.</text>
</comment>
<reference evidence="2 3" key="1">
    <citation type="submission" date="2019-12" db="EMBL/GenBank/DDBJ databases">
        <title>Maritimibacter sp. nov. sp. isolated from sea sand.</title>
        <authorList>
            <person name="Kim J."/>
            <person name="Jeong S.E."/>
            <person name="Jung H.S."/>
            <person name="Jeon C.O."/>
        </authorList>
    </citation>
    <scope>NUCLEOTIDE SEQUENCE [LARGE SCALE GENOMIC DNA]</scope>
    <source>
        <strain evidence="2 3">DP07</strain>
    </source>
</reference>
<evidence type="ECO:0000313" key="2">
    <source>
        <dbReference type="EMBL" id="MZR13350.1"/>
    </source>
</evidence>
<keyword evidence="1" id="KW-0472">Membrane</keyword>
<accession>A0A845LZ91</accession>
<proteinExistence type="predicted"/>
<dbReference type="AlphaFoldDB" id="A0A845LZ91"/>
<feature type="transmembrane region" description="Helical" evidence="1">
    <location>
        <begin position="73"/>
        <end position="97"/>
    </location>
</feature>
<evidence type="ECO:0000313" key="3">
    <source>
        <dbReference type="Proteomes" id="UP000467322"/>
    </source>
</evidence>
<evidence type="ECO:0000256" key="1">
    <source>
        <dbReference type="SAM" id="Phobius"/>
    </source>
</evidence>
<keyword evidence="1" id="KW-0812">Transmembrane</keyword>
<sequence length="190" mass="20897">MSALSGQFGLDLTDTLPKEAVDRLGTTPTSWGYIIGNQPDGVSTLRFALARFFGTILFLSGLTLGLLPEGGAATGMIAMKLGGMVMFMLFGGVLLWAGRQRPGTECHVDLHNNVLRLGGRDITGAFKMSDMLRFSDIHSVFLYREPKGKKAAYLYLRLDETIAVEVAHGDLERMESLRQRLSYDLTRGIH</sequence>
<keyword evidence="1" id="KW-1133">Transmembrane helix</keyword>
<protein>
    <submittedName>
        <fullName evidence="2">Uncharacterized protein</fullName>
    </submittedName>
</protein>
<dbReference type="Proteomes" id="UP000467322">
    <property type="component" value="Unassembled WGS sequence"/>
</dbReference>
<keyword evidence="3" id="KW-1185">Reference proteome</keyword>
<name>A0A845LZ91_9RHOB</name>
<dbReference type="RefSeq" id="WP_161351444.1">
    <property type="nucleotide sequence ID" value="NZ_WTUX01000011.1"/>
</dbReference>
<organism evidence="2 3">
    <name type="scientific">Maritimibacter harenae</name>
    <dbReference type="NCBI Taxonomy" id="2606218"/>
    <lineage>
        <taxon>Bacteria</taxon>
        <taxon>Pseudomonadati</taxon>
        <taxon>Pseudomonadota</taxon>
        <taxon>Alphaproteobacteria</taxon>
        <taxon>Rhodobacterales</taxon>
        <taxon>Roseobacteraceae</taxon>
        <taxon>Maritimibacter</taxon>
    </lineage>
</organism>
<gene>
    <name evidence="2" type="ORF">GQE99_09995</name>
</gene>
<feature type="transmembrane region" description="Helical" evidence="1">
    <location>
        <begin position="48"/>
        <end position="67"/>
    </location>
</feature>